<organism evidence="3 4">
    <name type="scientific">Cryptococcus amylolentus CBS 6273</name>
    <dbReference type="NCBI Taxonomy" id="1296118"/>
    <lineage>
        <taxon>Eukaryota</taxon>
        <taxon>Fungi</taxon>
        <taxon>Dikarya</taxon>
        <taxon>Basidiomycota</taxon>
        <taxon>Agaricomycotina</taxon>
        <taxon>Tremellomycetes</taxon>
        <taxon>Tremellales</taxon>
        <taxon>Cryptococcaceae</taxon>
        <taxon>Cryptococcus</taxon>
    </lineage>
</organism>
<dbReference type="PANTHER" id="PTHR28523:SF1">
    <property type="entry name" value="CYTOCHROME C OXIDASE ASSEMBLY FACTOR 1"/>
    <property type="match status" value="1"/>
</dbReference>
<dbReference type="GO" id="GO:0033617">
    <property type="term" value="P:mitochondrial respiratory chain complex IV assembly"/>
    <property type="evidence" value="ECO:0007669"/>
    <property type="project" value="InterPro"/>
</dbReference>
<keyword evidence="2" id="KW-0812">Transmembrane</keyword>
<sequence>MLARIPRLATRAPLASRCSIISSRALSTQNPSTPTPEVFSSKATPRETLHRPEAFRGMPSSGRTVNPNGAFDANNPHKGKIFMGVDPKNKEEVYEAFDGPSKPRLIYERPGGRDLPKAKSVVPFVVALGLLGLGWGLFILHATNTGKSCVVFNALPGTNAIAERLSSSVLRQVTFQMRNSPDVMSVLGDNVKLVEEWWALGSPWISGTINLMQGRVDLSARLKGERQAGTVYFTSIRPQSQGAWRIGTFLFHAGPRKANLESNKAGRPDQNAAIKM</sequence>
<feature type="region of interest" description="Disordered" evidence="1">
    <location>
        <begin position="25"/>
        <end position="65"/>
    </location>
</feature>
<dbReference type="Pfam" id="PF08695">
    <property type="entry name" value="Coa1"/>
    <property type="match status" value="1"/>
</dbReference>
<evidence type="ECO:0000313" key="3">
    <source>
        <dbReference type="EMBL" id="ODO04675.1"/>
    </source>
</evidence>
<name>A0A1E3JV19_9TREE</name>
<reference evidence="3 4" key="1">
    <citation type="submission" date="2016-06" db="EMBL/GenBank/DDBJ databases">
        <title>Evolution of pathogenesis and genome organization in the Tremellales.</title>
        <authorList>
            <person name="Cuomo C."/>
            <person name="Litvintseva A."/>
            <person name="Heitman J."/>
            <person name="Chen Y."/>
            <person name="Sun S."/>
            <person name="Springer D."/>
            <person name="Dromer F."/>
            <person name="Young S."/>
            <person name="Zeng Q."/>
            <person name="Chapman S."/>
            <person name="Gujja S."/>
            <person name="Saif S."/>
            <person name="Birren B."/>
        </authorList>
    </citation>
    <scope>NUCLEOTIDE SEQUENCE [LARGE SCALE GENOMIC DNA]</scope>
    <source>
        <strain evidence="3 4">CBS 6273</strain>
    </source>
</reference>
<accession>A0A1E3JV19</accession>
<proteinExistence type="predicted"/>
<feature type="compositionally biased region" description="Basic and acidic residues" evidence="1">
    <location>
        <begin position="44"/>
        <end position="54"/>
    </location>
</feature>
<dbReference type="InterPro" id="IPR014807">
    <property type="entry name" value="Coa1"/>
</dbReference>
<gene>
    <name evidence="3" type="ORF">I350_05284</name>
</gene>
<keyword evidence="2" id="KW-0472">Membrane</keyword>
<dbReference type="OrthoDB" id="2100652at2759"/>
<keyword evidence="2" id="KW-1133">Transmembrane helix</keyword>
<evidence type="ECO:0000256" key="2">
    <source>
        <dbReference type="SAM" id="Phobius"/>
    </source>
</evidence>
<dbReference type="GO" id="GO:0005743">
    <property type="term" value="C:mitochondrial inner membrane"/>
    <property type="evidence" value="ECO:0007669"/>
    <property type="project" value="TreeGrafter"/>
</dbReference>
<protein>
    <submittedName>
        <fullName evidence="3">Uncharacterized protein</fullName>
    </submittedName>
</protein>
<feature type="transmembrane region" description="Helical" evidence="2">
    <location>
        <begin position="121"/>
        <end position="140"/>
    </location>
</feature>
<evidence type="ECO:0000256" key="1">
    <source>
        <dbReference type="SAM" id="MobiDB-lite"/>
    </source>
</evidence>
<dbReference type="Proteomes" id="UP000095149">
    <property type="component" value="Unassembled WGS sequence"/>
</dbReference>
<comment type="caution">
    <text evidence="3">The sequence shown here is derived from an EMBL/GenBank/DDBJ whole genome shotgun (WGS) entry which is preliminary data.</text>
</comment>
<evidence type="ECO:0000313" key="4">
    <source>
        <dbReference type="Proteomes" id="UP000095149"/>
    </source>
</evidence>
<dbReference type="PANTHER" id="PTHR28523">
    <property type="entry name" value="CYTOCHROME C OXIDASE ASSEMBLY FACTOR 1"/>
    <property type="match status" value="1"/>
</dbReference>
<dbReference type="EMBL" id="MEKH01000008">
    <property type="protein sequence ID" value="ODO04675.1"/>
    <property type="molecule type" value="Genomic_DNA"/>
</dbReference>
<dbReference type="AlphaFoldDB" id="A0A1E3JV19"/>
<dbReference type="InterPro" id="IPR042432">
    <property type="entry name" value="Coa1_fungi"/>
</dbReference>